<proteinExistence type="predicted"/>
<dbReference type="CDD" id="cd16118">
    <property type="entry name" value="UBX2_UBXN9"/>
    <property type="match status" value="1"/>
</dbReference>
<dbReference type="CDD" id="cd09212">
    <property type="entry name" value="PUB"/>
    <property type="match status" value="1"/>
</dbReference>
<dbReference type="SUPFAM" id="SSF143503">
    <property type="entry name" value="PUG domain-like"/>
    <property type="match status" value="1"/>
</dbReference>
<dbReference type="PANTHER" id="PTHR23153:SF38">
    <property type="entry name" value="UBX DOMAIN-CONTAINING PROTEIN 6"/>
    <property type="match status" value="1"/>
</dbReference>
<feature type="coiled-coil region" evidence="1">
    <location>
        <begin position="298"/>
        <end position="325"/>
    </location>
</feature>
<dbReference type="InterPro" id="IPR018997">
    <property type="entry name" value="PUB_domain"/>
</dbReference>
<dbReference type="InterPro" id="IPR001012">
    <property type="entry name" value="UBX_dom"/>
</dbReference>
<dbReference type="SUPFAM" id="SSF54236">
    <property type="entry name" value="Ubiquitin-like"/>
    <property type="match status" value="1"/>
</dbReference>
<evidence type="ECO:0000256" key="1">
    <source>
        <dbReference type="SAM" id="Coils"/>
    </source>
</evidence>
<evidence type="ECO:0000256" key="2">
    <source>
        <dbReference type="SAM" id="MobiDB-lite"/>
    </source>
</evidence>
<sequence>MLVLKTLYRLEDNWLDTIDSLKQVTDSQWTDLKFPMGVVNQIKKKLSESSQPAMQQNNQQSVKQQSNQQDQEMIDTTTFKQNQQPISKEELKKDETVEYCLNALTLLQNETGSNVAQHRDTVKTLFTVLNNLLSKPLEPTVRRLNKTNKSVQAKVLAFKGAVQFLQIIGFDFKCNPEQIELNKYDQILLDAGMESINAHVISLGGEIESGQQFNPYKSVVSSTTSNKMPVIRDGKDQINFYDPNQVNNEIQKIQNERMKALKSTKVTDRDIKVFNVLSTGTNLKGYLMELDRLEQERLRELKISQEKLEEAIASTQALKLMAENEKSSHFRNKRQEELERLQKMQVYTTALVRIRFPDDYVIQGTFGALENIQVLYDFVQEHLYVQGREFYLYETPPKKIMTEMKQTLKQVRMVPSGMLYFGWTDLDQTKNTDGPFLDIAKLKDKILAF</sequence>
<dbReference type="PROSITE" id="PS50033">
    <property type="entry name" value="UBX"/>
    <property type="match status" value="1"/>
</dbReference>
<dbReference type="InParanoid" id="A0A077ZXP8"/>
<dbReference type="AlphaFoldDB" id="A0A077ZXP8"/>
<dbReference type="Pfam" id="PF00789">
    <property type="entry name" value="UBX"/>
    <property type="match status" value="1"/>
</dbReference>
<dbReference type="PANTHER" id="PTHR23153">
    <property type="entry name" value="UBX-RELATED"/>
    <property type="match status" value="1"/>
</dbReference>
<evidence type="ECO:0000259" key="3">
    <source>
        <dbReference type="PROSITE" id="PS50033"/>
    </source>
</evidence>
<dbReference type="Gene3D" id="3.10.20.90">
    <property type="entry name" value="Phosphatidylinositol 3-kinase Catalytic Subunit, Chain A, domain 1"/>
    <property type="match status" value="1"/>
</dbReference>
<dbReference type="GO" id="GO:0005737">
    <property type="term" value="C:cytoplasm"/>
    <property type="evidence" value="ECO:0007669"/>
    <property type="project" value="TreeGrafter"/>
</dbReference>
<dbReference type="InterPro" id="IPR036339">
    <property type="entry name" value="PUB-like_dom_sf"/>
</dbReference>
<evidence type="ECO:0000313" key="5">
    <source>
        <dbReference type="Proteomes" id="UP000039865"/>
    </source>
</evidence>
<dbReference type="Pfam" id="PF09409">
    <property type="entry name" value="PUB"/>
    <property type="match status" value="1"/>
</dbReference>
<dbReference type="OrthoDB" id="312784at2759"/>
<feature type="compositionally biased region" description="Low complexity" evidence="2">
    <location>
        <begin position="55"/>
        <end position="71"/>
    </location>
</feature>
<dbReference type="Gene3D" id="1.20.58.2190">
    <property type="match status" value="1"/>
</dbReference>
<protein>
    <submittedName>
        <fullName evidence="4">Tether containing ubx domain for glut4</fullName>
    </submittedName>
</protein>
<organism evidence="4 5">
    <name type="scientific">Stylonychia lemnae</name>
    <name type="common">Ciliate</name>
    <dbReference type="NCBI Taxonomy" id="5949"/>
    <lineage>
        <taxon>Eukaryota</taxon>
        <taxon>Sar</taxon>
        <taxon>Alveolata</taxon>
        <taxon>Ciliophora</taxon>
        <taxon>Intramacronucleata</taxon>
        <taxon>Spirotrichea</taxon>
        <taxon>Stichotrichia</taxon>
        <taxon>Sporadotrichida</taxon>
        <taxon>Oxytrichidae</taxon>
        <taxon>Stylonychinae</taxon>
        <taxon>Stylonychia</taxon>
    </lineage>
</organism>
<gene>
    <name evidence="4" type="primary">Contig2995.g3202</name>
    <name evidence="4" type="ORF">STYLEM_3673</name>
</gene>
<keyword evidence="5" id="KW-1185">Reference proteome</keyword>
<dbReference type="Proteomes" id="UP000039865">
    <property type="component" value="Unassembled WGS sequence"/>
</dbReference>
<feature type="region of interest" description="Disordered" evidence="2">
    <location>
        <begin position="46"/>
        <end position="71"/>
    </location>
</feature>
<reference evidence="4 5" key="1">
    <citation type="submission" date="2014-06" db="EMBL/GenBank/DDBJ databases">
        <authorList>
            <person name="Swart Estienne"/>
        </authorList>
    </citation>
    <scope>NUCLEOTIDE SEQUENCE [LARGE SCALE GENOMIC DNA]</scope>
    <source>
        <strain evidence="4 5">130c</strain>
    </source>
</reference>
<feature type="domain" description="UBX" evidence="3">
    <location>
        <begin position="345"/>
        <end position="421"/>
    </location>
</feature>
<dbReference type="InterPro" id="IPR029071">
    <property type="entry name" value="Ubiquitin-like_domsf"/>
</dbReference>
<dbReference type="EMBL" id="CCKQ01003560">
    <property type="protein sequence ID" value="CDW74691.1"/>
    <property type="molecule type" value="Genomic_DNA"/>
</dbReference>
<accession>A0A077ZXP8</accession>
<keyword evidence="1" id="KW-0175">Coiled coil</keyword>
<dbReference type="OMA" id="YETPGIC"/>
<evidence type="ECO:0000313" key="4">
    <source>
        <dbReference type="EMBL" id="CDW74691.1"/>
    </source>
</evidence>
<name>A0A077ZXP8_STYLE</name>